<organism evidence="2">
    <name type="scientific">Arundo donax</name>
    <name type="common">Giant reed</name>
    <name type="synonym">Donax arundinaceus</name>
    <dbReference type="NCBI Taxonomy" id="35708"/>
    <lineage>
        <taxon>Eukaryota</taxon>
        <taxon>Viridiplantae</taxon>
        <taxon>Streptophyta</taxon>
        <taxon>Embryophyta</taxon>
        <taxon>Tracheophyta</taxon>
        <taxon>Spermatophyta</taxon>
        <taxon>Magnoliopsida</taxon>
        <taxon>Liliopsida</taxon>
        <taxon>Poales</taxon>
        <taxon>Poaceae</taxon>
        <taxon>PACMAD clade</taxon>
        <taxon>Arundinoideae</taxon>
        <taxon>Arundineae</taxon>
        <taxon>Arundo</taxon>
    </lineage>
</organism>
<accession>A0A0A9FB66</accession>
<reference evidence="2" key="2">
    <citation type="journal article" date="2015" name="Data Brief">
        <title>Shoot transcriptome of the giant reed, Arundo donax.</title>
        <authorList>
            <person name="Barrero R.A."/>
            <person name="Guerrero F.D."/>
            <person name="Moolhuijzen P."/>
            <person name="Goolsby J.A."/>
            <person name="Tidwell J."/>
            <person name="Bellgard S.E."/>
            <person name="Bellgard M.I."/>
        </authorList>
    </citation>
    <scope>NUCLEOTIDE SEQUENCE</scope>
    <source>
        <tissue evidence="2">Shoot tissue taken approximately 20 cm above the soil surface</tissue>
    </source>
</reference>
<feature type="compositionally biased region" description="Basic and acidic residues" evidence="1">
    <location>
        <begin position="1"/>
        <end position="19"/>
    </location>
</feature>
<name>A0A0A9FB66_ARUDO</name>
<protein>
    <submittedName>
        <fullName evidence="2">Uncharacterized protein</fullName>
    </submittedName>
</protein>
<evidence type="ECO:0000313" key="2">
    <source>
        <dbReference type="EMBL" id="JAE10280.1"/>
    </source>
</evidence>
<proteinExistence type="predicted"/>
<sequence length="26" mass="2955">MGRSQTESRRAYAQGREESTLINRSA</sequence>
<evidence type="ECO:0000256" key="1">
    <source>
        <dbReference type="SAM" id="MobiDB-lite"/>
    </source>
</evidence>
<dbReference type="EMBL" id="GBRH01187616">
    <property type="protein sequence ID" value="JAE10280.1"/>
    <property type="molecule type" value="Transcribed_RNA"/>
</dbReference>
<dbReference type="AlphaFoldDB" id="A0A0A9FB66"/>
<reference evidence="2" key="1">
    <citation type="submission" date="2014-09" db="EMBL/GenBank/DDBJ databases">
        <authorList>
            <person name="Magalhaes I.L.F."/>
            <person name="Oliveira U."/>
            <person name="Santos F.R."/>
            <person name="Vidigal T.H.D.A."/>
            <person name="Brescovit A.D."/>
            <person name="Santos A.J."/>
        </authorList>
    </citation>
    <scope>NUCLEOTIDE SEQUENCE</scope>
    <source>
        <tissue evidence="2">Shoot tissue taken approximately 20 cm above the soil surface</tissue>
    </source>
</reference>
<feature type="region of interest" description="Disordered" evidence="1">
    <location>
        <begin position="1"/>
        <end position="26"/>
    </location>
</feature>